<dbReference type="Proteomes" id="UP000282876">
    <property type="component" value="Unassembled WGS sequence"/>
</dbReference>
<evidence type="ECO:0000313" key="1">
    <source>
        <dbReference type="EMBL" id="RVD91258.1"/>
    </source>
</evidence>
<name>A0A437AJI1_9MICR</name>
<protein>
    <submittedName>
        <fullName evidence="1">Uncharacterized protein</fullName>
    </submittedName>
</protein>
<keyword evidence="2" id="KW-1185">Reference proteome</keyword>
<reference evidence="1 2" key="1">
    <citation type="submission" date="2018-10" db="EMBL/GenBank/DDBJ databases">
        <title>Draft genome sequence of the microsporidian Tubulinosema ratisbonensis.</title>
        <authorList>
            <person name="Polonais V."/>
            <person name="Peyretaillade E."/>
            <person name="Niehus S."/>
            <person name="Wawrzyniak I."/>
            <person name="Franchet A."/>
            <person name="Gaspin C."/>
            <person name="Reichstadt M."/>
            <person name="Belser C."/>
            <person name="Labadie K."/>
            <person name="Delbac F."/>
            <person name="Ferrandon D."/>
        </authorList>
    </citation>
    <scope>NUCLEOTIDE SEQUENCE [LARGE SCALE GENOMIC DNA]</scope>
    <source>
        <strain evidence="1 2">Franzen</strain>
    </source>
</reference>
<dbReference type="EMBL" id="RCSS01000588">
    <property type="protein sequence ID" value="RVD91258.1"/>
    <property type="molecule type" value="Genomic_DNA"/>
</dbReference>
<dbReference type="AlphaFoldDB" id="A0A437AJI1"/>
<organism evidence="1 2">
    <name type="scientific">Tubulinosema ratisbonensis</name>
    <dbReference type="NCBI Taxonomy" id="291195"/>
    <lineage>
        <taxon>Eukaryota</taxon>
        <taxon>Fungi</taxon>
        <taxon>Fungi incertae sedis</taxon>
        <taxon>Microsporidia</taxon>
        <taxon>Tubulinosematoidea</taxon>
        <taxon>Tubulinosematidae</taxon>
        <taxon>Tubulinosema</taxon>
    </lineage>
</organism>
<evidence type="ECO:0000313" key="2">
    <source>
        <dbReference type="Proteomes" id="UP000282876"/>
    </source>
</evidence>
<comment type="caution">
    <text evidence="1">The sequence shown here is derived from an EMBL/GenBank/DDBJ whole genome shotgun (WGS) entry which is preliminary data.</text>
</comment>
<accession>A0A437AJI1</accession>
<sequence>MLLYKKVPVKEVKFKLHLHSSYVLKEQSTWNSCLFDSLSYRFANPFKNDTPDKECLCDIAENSIFKEEYFLFIKCENNTLYLLGRIIIYH</sequence>
<gene>
    <name evidence="1" type="ORF">TUBRATIS_22960</name>
</gene>
<dbReference type="VEuPathDB" id="MicrosporidiaDB:TUBRATIS_22960"/>
<proteinExistence type="predicted"/>